<evidence type="ECO:0000256" key="7">
    <source>
        <dbReference type="RuleBase" id="RU362091"/>
    </source>
</evidence>
<dbReference type="AlphaFoldDB" id="A0AA49K1H8"/>
<evidence type="ECO:0000313" key="9">
    <source>
        <dbReference type="EMBL" id="WKW16195.1"/>
    </source>
</evidence>
<feature type="transmembrane region" description="Helical" evidence="8">
    <location>
        <begin position="385"/>
        <end position="403"/>
    </location>
</feature>
<keyword evidence="10" id="KW-1185">Reference proteome</keyword>
<dbReference type="KEGG" id="pspc:Strain318_002605"/>
<reference evidence="9" key="1">
    <citation type="submission" date="2023-07" db="EMBL/GenBank/DDBJ databases">
        <authorList>
            <person name="Haufschild T."/>
            <person name="Kallscheuer N."/>
            <person name="Hammer J."/>
            <person name="Kohn T."/>
            <person name="Kabuu M."/>
            <person name="Jogler M."/>
            <person name="Wohfarth N."/>
            <person name="Heuer A."/>
            <person name="Rohde M."/>
            <person name="van Teeseling M.C.F."/>
            <person name="Jogler C."/>
        </authorList>
    </citation>
    <scope>NUCLEOTIDE SEQUENCE</scope>
    <source>
        <strain evidence="9">Strain 318</strain>
    </source>
</reference>
<keyword evidence="4 8" id="KW-0812">Transmembrane</keyword>
<evidence type="ECO:0000256" key="8">
    <source>
        <dbReference type="SAM" id="Phobius"/>
    </source>
</evidence>
<organism evidence="9 10">
    <name type="scientific">Pseudogemmatithrix spongiicola</name>
    <dbReference type="NCBI Taxonomy" id="3062599"/>
    <lineage>
        <taxon>Bacteria</taxon>
        <taxon>Pseudomonadati</taxon>
        <taxon>Gemmatimonadota</taxon>
        <taxon>Gemmatimonadia</taxon>
        <taxon>Gemmatimonadales</taxon>
        <taxon>Gemmatimonadaceae</taxon>
        <taxon>Pseudogemmatithrix</taxon>
    </lineage>
</organism>
<accession>A0AA49K1H8</accession>
<dbReference type="GO" id="GO:0005886">
    <property type="term" value="C:plasma membrane"/>
    <property type="evidence" value="ECO:0007669"/>
    <property type="project" value="TreeGrafter"/>
</dbReference>
<evidence type="ECO:0000313" key="10">
    <source>
        <dbReference type="Proteomes" id="UP001229955"/>
    </source>
</evidence>
<feature type="transmembrane region" description="Helical" evidence="8">
    <location>
        <begin position="117"/>
        <end position="133"/>
    </location>
</feature>
<evidence type="ECO:0000256" key="3">
    <source>
        <dbReference type="ARBA" id="ARBA00022448"/>
    </source>
</evidence>
<dbReference type="PANTHER" id="PTHR48086:SF7">
    <property type="entry name" value="SODIUM-SOLUTE SYMPORTER-RELATED"/>
    <property type="match status" value="1"/>
</dbReference>
<keyword evidence="5 8" id="KW-1133">Transmembrane helix</keyword>
<dbReference type="CDD" id="cd11474">
    <property type="entry name" value="SLC5sbd_CHT"/>
    <property type="match status" value="1"/>
</dbReference>
<feature type="transmembrane region" description="Helical" evidence="8">
    <location>
        <begin position="263"/>
        <end position="288"/>
    </location>
</feature>
<gene>
    <name evidence="9" type="ORF">Strain318_002605</name>
</gene>
<dbReference type="GO" id="GO:0022857">
    <property type="term" value="F:transmembrane transporter activity"/>
    <property type="evidence" value="ECO:0007669"/>
    <property type="project" value="InterPro"/>
</dbReference>
<dbReference type="EMBL" id="CP130613">
    <property type="protein sequence ID" value="WKW16195.1"/>
    <property type="molecule type" value="Genomic_DNA"/>
</dbReference>
<dbReference type="Pfam" id="PF00474">
    <property type="entry name" value="SSF"/>
    <property type="match status" value="1"/>
</dbReference>
<evidence type="ECO:0000256" key="1">
    <source>
        <dbReference type="ARBA" id="ARBA00004141"/>
    </source>
</evidence>
<sequence length="457" mass="46876">MTAPLVALALFLVLQLGIGVWISRRIATEDDYLVAGRRLGPLLATFSIFATWFGAETVIGSAGEAFAHGVSLGSAEPFGYGLCLVLMGLFLARPLWNLGMTTLADLYRARFGIRVERLAAVLLVPASVLWAAAQIRAFGSVVALVGNVQIESAIGIAALFVIAYTTFGGLLADAYTDVIQGIVLAVGLLLLLGATVGHVGGVSASFAAIAASDKVNLTPAAAGPWYLTLEAWAIPVIGSLTTTEVVSRVIAARSGTVARRASLTAGTLYIALGLIPIAVALLATQFIGPLADAEAVLPAVARELLPPIAFAVFAGGLVSAILSTVDSTLLVSAGLLTHNLIVPLGKITDERRKLWIARSGVMAFGLVAYLLALSTSGVLALVEQASALGSTGIVVTVLFGLFTKLGSPRTAGATLIVGLVSYVLGVTVGVETPFLASLALSLLTWGLGCTLDARASS</sequence>
<dbReference type="InterPro" id="IPR038377">
    <property type="entry name" value="Na/Glc_symporter_sf"/>
</dbReference>
<comment type="similarity">
    <text evidence="2 7">Belongs to the sodium:solute symporter (SSF) (TC 2.A.21) family.</text>
</comment>
<protein>
    <submittedName>
        <fullName evidence="9">Sodium:solute symporter family protein</fullName>
    </submittedName>
</protein>
<keyword evidence="6 8" id="KW-0472">Membrane</keyword>
<name>A0AA49K1H8_9BACT</name>
<proteinExistence type="inferred from homology"/>
<dbReference type="InterPro" id="IPR050277">
    <property type="entry name" value="Sodium:Solute_Symporter"/>
</dbReference>
<dbReference type="Gene3D" id="1.20.1730.10">
    <property type="entry name" value="Sodium/glucose cotransporter"/>
    <property type="match status" value="1"/>
</dbReference>
<evidence type="ECO:0000256" key="2">
    <source>
        <dbReference type="ARBA" id="ARBA00006434"/>
    </source>
</evidence>
<feature type="transmembrane region" description="Helical" evidence="8">
    <location>
        <begin position="78"/>
        <end position="96"/>
    </location>
</feature>
<dbReference type="PROSITE" id="PS50283">
    <property type="entry name" value="NA_SOLUT_SYMP_3"/>
    <property type="match status" value="1"/>
</dbReference>
<feature type="transmembrane region" description="Helical" evidence="8">
    <location>
        <begin position="410"/>
        <end position="428"/>
    </location>
</feature>
<dbReference type="RefSeq" id="WP_367887960.1">
    <property type="nucleotide sequence ID" value="NZ_CP130613.1"/>
</dbReference>
<feature type="transmembrane region" description="Helical" evidence="8">
    <location>
        <begin position="355"/>
        <end position="373"/>
    </location>
</feature>
<dbReference type="InterPro" id="IPR001734">
    <property type="entry name" value="Na/solute_symporter"/>
</dbReference>
<dbReference type="PANTHER" id="PTHR48086">
    <property type="entry name" value="SODIUM/PROLINE SYMPORTER-RELATED"/>
    <property type="match status" value="1"/>
</dbReference>
<dbReference type="Proteomes" id="UP001229955">
    <property type="component" value="Chromosome"/>
</dbReference>
<feature type="transmembrane region" description="Helical" evidence="8">
    <location>
        <begin position="231"/>
        <end position="251"/>
    </location>
</feature>
<feature type="transmembrane region" description="Helical" evidence="8">
    <location>
        <begin position="153"/>
        <end position="175"/>
    </location>
</feature>
<evidence type="ECO:0000256" key="6">
    <source>
        <dbReference type="ARBA" id="ARBA00023136"/>
    </source>
</evidence>
<comment type="subcellular location">
    <subcellularLocation>
        <location evidence="1">Membrane</location>
        <topology evidence="1">Multi-pass membrane protein</topology>
    </subcellularLocation>
</comment>
<feature type="transmembrane region" description="Helical" evidence="8">
    <location>
        <begin position="308"/>
        <end position="335"/>
    </location>
</feature>
<feature type="transmembrane region" description="Helical" evidence="8">
    <location>
        <begin position="182"/>
        <end position="211"/>
    </location>
</feature>
<keyword evidence="3" id="KW-0813">Transport</keyword>
<evidence type="ECO:0000256" key="4">
    <source>
        <dbReference type="ARBA" id="ARBA00022692"/>
    </source>
</evidence>
<evidence type="ECO:0000256" key="5">
    <source>
        <dbReference type="ARBA" id="ARBA00022989"/>
    </source>
</evidence>